<sequence>MIRDAKARVDELSSQAKAKDDELRGMREKVETLERQVVGLEKVKEELEVEKARILEDLLVVKEVMRWLVTEGLSRVVEAVRGSDEFSDGVVGLNGAAEAARYHDGLMDGFQVRKDGLPLESLPGWSPDARTILTQRQDIFDTMKLPGIQTLPSLADQPDLKEIRDVLSLED</sequence>
<reference evidence="1 2" key="2">
    <citation type="journal article" date="2022" name="Mol. Ecol. Resour.">
        <title>The genomes of chicory, endive, great burdock and yacon provide insights into Asteraceae paleo-polyploidization history and plant inulin production.</title>
        <authorList>
            <person name="Fan W."/>
            <person name="Wang S."/>
            <person name="Wang H."/>
            <person name="Wang A."/>
            <person name="Jiang F."/>
            <person name="Liu H."/>
            <person name="Zhao H."/>
            <person name="Xu D."/>
            <person name="Zhang Y."/>
        </authorList>
    </citation>
    <scope>NUCLEOTIDE SEQUENCE [LARGE SCALE GENOMIC DNA]</scope>
    <source>
        <strain evidence="2">cv. Yunnan</strain>
        <tissue evidence="1">Leaves</tissue>
    </source>
</reference>
<organism evidence="1 2">
    <name type="scientific">Smallanthus sonchifolius</name>
    <dbReference type="NCBI Taxonomy" id="185202"/>
    <lineage>
        <taxon>Eukaryota</taxon>
        <taxon>Viridiplantae</taxon>
        <taxon>Streptophyta</taxon>
        <taxon>Embryophyta</taxon>
        <taxon>Tracheophyta</taxon>
        <taxon>Spermatophyta</taxon>
        <taxon>Magnoliopsida</taxon>
        <taxon>eudicotyledons</taxon>
        <taxon>Gunneridae</taxon>
        <taxon>Pentapetalae</taxon>
        <taxon>asterids</taxon>
        <taxon>campanulids</taxon>
        <taxon>Asterales</taxon>
        <taxon>Asteraceae</taxon>
        <taxon>Asteroideae</taxon>
        <taxon>Heliantheae alliance</taxon>
        <taxon>Millerieae</taxon>
        <taxon>Smallanthus</taxon>
    </lineage>
</organism>
<protein>
    <submittedName>
        <fullName evidence="1">Uncharacterized protein</fullName>
    </submittedName>
</protein>
<comment type="caution">
    <text evidence="1">The sequence shown here is derived from an EMBL/GenBank/DDBJ whole genome shotgun (WGS) entry which is preliminary data.</text>
</comment>
<dbReference type="EMBL" id="CM042029">
    <property type="protein sequence ID" value="KAI3794812.1"/>
    <property type="molecule type" value="Genomic_DNA"/>
</dbReference>
<evidence type="ECO:0000313" key="1">
    <source>
        <dbReference type="EMBL" id="KAI3794812.1"/>
    </source>
</evidence>
<dbReference type="Proteomes" id="UP001056120">
    <property type="component" value="Linkage Group LG12"/>
</dbReference>
<evidence type="ECO:0000313" key="2">
    <source>
        <dbReference type="Proteomes" id="UP001056120"/>
    </source>
</evidence>
<proteinExistence type="predicted"/>
<gene>
    <name evidence="1" type="ORF">L1987_37451</name>
</gene>
<accession>A0ACB9HGC4</accession>
<keyword evidence="2" id="KW-1185">Reference proteome</keyword>
<name>A0ACB9HGC4_9ASTR</name>
<reference evidence="2" key="1">
    <citation type="journal article" date="2022" name="Mol. Ecol. Resour.">
        <title>The genomes of chicory, endive, great burdock and yacon provide insights into Asteraceae palaeo-polyploidization history and plant inulin production.</title>
        <authorList>
            <person name="Fan W."/>
            <person name="Wang S."/>
            <person name="Wang H."/>
            <person name="Wang A."/>
            <person name="Jiang F."/>
            <person name="Liu H."/>
            <person name="Zhao H."/>
            <person name="Xu D."/>
            <person name="Zhang Y."/>
        </authorList>
    </citation>
    <scope>NUCLEOTIDE SEQUENCE [LARGE SCALE GENOMIC DNA]</scope>
    <source>
        <strain evidence="2">cv. Yunnan</strain>
    </source>
</reference>